<dbReference type="EMBL" id="FNAY01000020">
    <property type="protein sequence ID" value="SDF89973.1"/>
    <property type="molecule type" value="Genomic_DNA"/>
</dbReference>
<evidence type="ECO:0000313" key="2">
    <source>
        <dbReference type="Proteomes" id="UP000183812"/>
    </source>
</evidence>
<accession>A0A1G7PUT6</accession>
<sequence length="99" mass="10141">MTEFRNIEQSSYADAQQKQQGVTLSALVEMMSVLGQISDQVNGGRLALAGGTLADPALRIGDVGIYSAAAGTLSIAIAGVERARLTAAGLIVYGTITQG</sequence>
<dbReference type="RefSeq" id="WP_074555691.1">
    <property type="nucleotide sequence ID" value="NZ_CP119563.1"/>
</dbReference>
<reference evidence="1 2" key="1">
    <citation type="submission" date="2016-10" db="EMBL/GenBank/DDBJ databases">
        <authorList>
            <person name="de Groot N.N."/>
        </authorList>
    </citation>
    <scope>NUCLEOTIDE SEQUENCE [LARGE SCALE GENOMIC DNA]</scope>
    <source>
        <strain evidence="2">DSM 938 / 37b4</strain>
    </source>
</reference>
<organism evidence="1 2">
    <name type="scientific">Rhodobacter capsulatus</name>
    <name type="common">Rhodopseudomonas capsulata</name>
    <dbReference type="NCBI Taxonomy" id="1061"/>
    <lineage>
        <taxon>Bacteria</taxon>
        <taxon>Pseudomonadati</taxon>
        <taxon>Pseudomonadota</taxon>
        <taxon>Alphaproteobacteria</taxon>
        <taxon>Rhodobacterales</taxon>
        <taxon>Rhodobacter group</taxon>
        <taxon>Rhodobacter</taxon>
    </lineage>
</organism>
<name>A0A1G7PUT6_RHOCA</name>
<gene>
    <name evidence="1" type="ORF">SAMN04244550_03054</name>
</gene>
<dbReference type="AlphaFoldDB" id="A0A1G7PUT6"/>
<proteinExistence type="predicted"/>
<evidence type="ECO:0000313" key="1">
    <source>
        <dbReference type="EMBL" id="SDF89973.1"/>
    </source>
</evidence>
<protein>
    <submittedName>
        <fullName evidence="1">Uncharacterized protein</fullName>
    </submittedName>
</protein>
<dbReference type="Proteomes" id="UP000183812">
    <property type="component" value="Unassembled WGS sequence"/>
</dbReference>